<feature type="region of interest" description="Disordered" evidence="3">
    <location>
        <begin position="161"/>
        <end position="185"/>
    </location>
</feature>
<protein>
    <submittedName>
        <fullName evidence="5">HIT domain-containing protein</fullName>
    </submittedName>
</protein>
<feature type="short sequence motif" description="Histidine triad motif" evidence="2">
    <location>
        <begin position="121"/>
        <end position="125"/>
    </location>
</feature>
<keyword evidence="6" id="KW-1185">Reference proteome</keyword>
<dbReference type="Gene3D" id="3.30.428.10">
    <property type="entry name" value="HIT-like"/>
    <property type="match status" value="1"/>
</dbReference>
<evidence type="ECO:0000256" key="2">
    <source>
        <dbReference type="PROSITE-ProRule" id="PRU00464"/>
    </source>
</evidence>
<dbReference type="Pfam" id="PF01230">
    <property type="entry name" value="HIT"/>
    <property type="match status" value="1"/>
</dbReference>
<evidence type="ECO:0000313" key="5">
    <source>
        <dbReference type="EMBL" id="MBX0304856.1"/>
    </source>
</evidence>
<dbReference type="PANTHER" id="PTHR42997">
    <property type="entry name" value="HIT FAMILY HYDROLASE"/>
    <property type="match status" value="1"/>
</dbReference>
<evidence type="ECO:0000256" key="1">
    <source>
        <dbReference type="ARBA" id="ARBA00022741"/>
    </source>
</evidence>
<dbReference type="PROSITE" id="PS51084">
    <property type="entry name" value="HIT_2"/>
    <property type="match status" value="1"/>
</dbReference>
<dbReference type="PANTHER" id="PTHR42997:SF1">
    <property type="entry name" value="AP-4-A PHOSPHORYLASE"/>
    <property type="match status" value="1"/>
</dbReference>
<evidence type="ECO:0000259" key="4">
    <source>
        <dbReference type="PROSITE" id="PS51084"/>
    </source>
</evidence>
<evidence type="ECO:0000313" key="6">
    <source>
        <dbReference type="Proteomes" id="UP000783863"/>
    </source>
</evidence>
<proteinExistence type="predicted"/>
<gene>
    <name evidence="5" type="ORF">EGD98_14380</name>
</gene>
<dbReference type="CDD" id="cd01275">
    <property type="entry name" value="FHIT"/>
    <property type="match status" value="1"/>
</dbReference>
<keyword evidence="1" id="KW-0547">Nucleotide-binding</keyword>
<dbReference type="InterPro" id="IPR011146">
    <property type="entry name" value="HIT-like"/>
</dbReference>
<dbReference type="RefSeq" id="WP_220589052.1">
    <property type="nucleotide sequence ID" value="NZ_RKLQ01000002.1"/>
</dbReference>
<evidence type="ECO:0000256" key="3">
    <source>
        <dbReference type="SAM" id="MobiDB-lite"/>
    </source>
</evidence>
<dbReference type="InterPro" id="IPR052908">
    <property type="entry name" value="AP-4-A_phosphorylase"/>
</dbReference>
<dbReference type="Proteomes" id="UP000783863">
    <property type="component" value="Unassembled WGS sequence"/>
</dbReference>
<dbReference type="AlphaFoldDB" id="A0A8J8C8V6"/>
<dbReference type="GO" id="GO:0000166">
    <property type="term" value="F:nucleotide binding"/>
    <property type="evidence" value="ECO:0007669"/>
    <property type="project" value="UniProtKB-KW"/>
</dbReference>
<dbReference type="InterPro" id="IPR036265">
    <property type="entry name" value="HIT-like_sf"/>
</dbReference>
<feature type="domain" description="HIT" evidence="4">
    <location>
        <begin position="25"/>
        <end position="136"/>
    </location>
</feature>
<reference evidence="5" key="1">
    <citation type="submission" date="2021-06" db="EMBL/GenBank/DDBJ databases">
        <title>Halomicroarcula sp. F24A a new haloarchaeum isolated from saline soil.</title>
        <authorList>
            <person name="Duran-Viseras A."/>
            <person name="Sanchez-Porro C."/>
            <person name="Ventosa A."/>
        </authorList>
    </citation>
    <scope>NUCLEOTIDE SEQUENCE</scope>
    <source>
        <strain evidence="5">F24A</strain>
    </source>
</reference>
<comment type="caution">
    <text evidence="5">The sequence shown here is derived from an EMBL/GenBank/DDBJ whole genome shotgun (WGS) entry which is preliminary data.</text>
</comment>
<dbReference type="SUPFAM" id="SSF54197">
    <property type="entry name" value="HIT-like"/>
    <property type="match status" value="1"/>
</dbReference>
<sequence length="185" mass="20552">MDSVFAPWRIDWVEREDKNPDTDCVFCAFRDEEADRENRVVARSDHAFVLLNNYPYNPGHVMVIPHAHTGEYGDLDDETLLDHARLKQRTFDALERGMGPDAFNAGLNLGGKAAGGSIDDHLHTHVVPRWEGDTNFMPVVSDTQVIVEAVEDSYDRIHEGFAEQDGTSVPGPDAAVRVEAPPKGL</sequence>
<dbReference type="GO" id="GO:0003824">
    <property type="term" value="F:catalytic activity"/>
    <property type="evidence" value="ECO:0007669"/>
    <property type="project" value="InterPro"/>
</dbReference>
<accession>A0A8J8C8V6</accession>
<dbReference type="EMBL" id="RKLQ01000002">
    <property type="protein sequence ID" value="MBX0304856.1"/>
    <property type="molecule type" value="Genomic_DNA"/>
</dbReference>
<name>A0A8J8C8V6_9EURY</name>
<dbReference type="InterPro" id="IPR039383">
    <property type="entry name" value="FHIT"/>
</dbReference>
<organism evidence="5 6">
    <name type="scientific">Haloarcula salinisoli</name>
    <dbReference type="NCBI Taxonomy" id="2487746"/>
    <lineage>
        <taxon>Archaea</taxon>
        <taxon>Methanobacteriati</taxon>
        <taxon>Methanobacteriota</taxon>
        <taxon>Stenosarchaea group</taxon>
        <taxon>Halobacteria</taxon>
        <taxon>Halobacteriales</taxon>
        <taxon>Haloarculaceae</taxon>
        <taxon>Haloarcula</taxon>
    </lineage>
</organism>